<evidence type="ECO:0000313" key="11">
    <source>
        <dbReference type="EMBL" id="HHJ52880.1"/>
    </source>
</evidence>
<keyword evidence="6" id="KW-0067">ATP-binding</keyword>
<dbReference type="AlphaFoldDB" id="A0A7V5PQG8"/>
<dbReference type="SUPFAM" id="SSF55060">
    <property type="entry name" value="GHMP Kinase, C-terminal domain"/>
    <property type="match status" value="1"/>
</dbReference>
<dbReference type="UniPathway" id="UPA00057">
    <property type="reaction ID" value="UER00098"/>
</dbReference>
<dbReference type="GO" id="GO:0004496">
    <property type="term" value="F:mevalonate kinase activity"/>
    <property type="evidence" value="ECO:0007669"/>
    <property type="project" value="InterPro"/>
</dbReference>
<dbReference type="EMBL" id="DROD01000452">
    <property type="protein sequence ID" value="HHJ52880.1"/>
    <property type="molecule type" value="Genomic_DNA"/>
</dbReference>
<evidence type="ECO:0000256" key="2">
    <source>
        <dbReference type="ARBA" id="ARBA00022516"/>
    </source>
</evidence>
<dbReference type="GO" id="GO:0005737">
    <property type="term" value="C:cytoplasm"/>
    <property type="evidence" value="ECO:0007669"/>
    <property type="project" value="InterPro"/>
</dbReference>
<evidence type="ECO:0000256" key="9">
    <source>
        <dbReference type="ARBA" id="ARBA00029438"/>
    </source>
</evidence>
<evidence type="ECO:0000259" key="10">
    <source>
        <dbReference type="Pfam" id="PF00288"/>
    </source>
</evidence>
<evidence type="ECO:0000256" key="5">
    <source>
        <dbReference type="ARBA" id="ARBA00022777"/>
    </source>
</evidence>
<dbReference type="GO" id="GO:0019287">
    <property type="term" value="P:isopentenyl diphosphate biosynthetic process, mevalonate pathway"/>
    <property type="evidence" value="ECO:0007669"/>
    <property type="project" value="UniProtKB-UniPathway"/>
</dbReference>
<dbReference type="Proteomes" id="UP000886124">
    <property type="component" value="Unassembled WGS sequence"/>
</dbReference>
<dbReference type="PANTHER" id="PTHR43290">
    <property type="entry name" value="MEVALONATE KINASE"/>
    <property type="match status" value="1"/>
</dbReference>
<comment type="caution">
    <text evidence="11">The sequence shown here is derived from an EMBL/GenBank/DDBJ whole genome shotgun (WGS) entry which is preliminary data.</text>
</comment>
<dbReference type="GO" id="GO:0005524">
    <property type="term" value="F:ATP binding"/>
    <property type="evidence" value="ECO:0007669"/>
    <property type="project" value="UniProtKB-KW"/>
</dbReference>
<keyword evidence="7" id="KW-0460">Magnesium</keyword>
<keyword evidence="5" id="KW-0418">Kinase</keyword>
<dbReference type="PANTHER" id="PTHR43290:SF2">
    <property type="entry name" value="MEVALONATE KINASE"/>
    <property type="match status" value="1"/>
</dbReference>
<keyword evidence="4" id="KW-0547">Nucleotide-binding</keyword>
<feature type="domain" description="GHMP kinase N-terminal" evidence="10">
    <location>
        <begin position="117"/>
        <end position="179"/>
    </location>
</feature>
<reference evidence="11" key="1">
    <citation type="journal article" date="2020" name="mSystems">
        <title>Genome- and Community-Level Interaction Insights into Carbon Utilization and Element Cycling Functions of Hydrothermarchaeota in Hydrothermal Sediment.</title>
        <authorList>
            <person name="Zhou Z."/>
            <person name="Liu Y."/>
            <person name="Xu W."/>
            <person name="Pan J."/>
            <person name="Luo Z.H."/>
            <person name="Li M."/>
        </authorList>
    </citation>
    <scope>NUCLEOTIDE SEQUENCE [LARGE SCALE GENOMIC DNA]</scope>
    <source>
        <strain evidence="11">HyVt-527</strain>
    </source>
</reference>
<evidence type="ECO:0000256" key="4">
    <source>
        <dbReference type="ARBA" id="ARBA00022741"/>
    </source>
</evidence>
<evidence type="ECO:0000256" key="1">
    <source>
        <dbReference type="ARBA" id="ARBA00022490"/>
    </source>
</evidence>
<comment type="pathway">
    <text evidence="9">Isoprenoid biosynthesis; isopentenyl diphosphate biosynthesis via mevalonate pathway; isopentenyl diphosphate from (R)-mevalonate: step 1/3.</text>
</comment>
<dbReference type="SUPFAM" id="SSF54211">
    <property type="entry name" value="Ribosomal protein S5 domain 2-like"/>
    <property type="match status" value="1"/>
</dbReference>
<evidence type="ECO:0000256" key="7">
    <source>
        <dbReference type="ARBA" id="ARBA00022842"/>
    </source>
</evidence>
<dbReference type="InterPro" id="IPR036554">
    <property type="entry name" value="GHMP_kinase_C_sf"/>
</dbReference>
<keyword evidence="8" id="KW-0443">Lipid metabolism</keyword>
<keyword evidence="1" id="KW-0963">Cytoplasm</keyword>
<dbReference type="PRINTS" id="PR00959">
    <property type="entry name" value="MEVGALKINASE"/>
</dbReference>
<dbReference type="Pfam" id="PF00288">
    <property type="entry name" value="GHMP_kinases_N"/>
    <property type="match status" value="1"/>
</dbReference>
<dbReference type="Gene3D" id="3.30.70.890">
    <property type="entry name" value="GHMP kinase, C-terminal domain"/>
    <property type="match status" value="1"/>
</dbReference>
<dbReference type="InterPro" id="IPR020568">
    <property type="entry name" value="Ribosomal_Su5_D2-typ_SF"/>
</dbReference>
<protein>
    <recommendedName>
        <fullName evidence="10">GHMP kinase N-terminal domain-containing protein</fullName>
    </recommendedName>
</protein>
<organism evidence="11">
    <name type="scientific">Caldithrix abyssi</name>
    <dbReference type="NCBI Taxonomy" id="187145"/>
    <lineage>
        <taxon>Bacteria</taxon>
        <taxon>Pseudomonadati</taxon>
        <taxon>Calditrichota</taxon>
        <taxon>Calditrichia</taxon>
        <taxon>Calditrichales</taxon>
        <taxon>Calditrichaceae</taxon>
        <taxon>Caldithrix</taxon>
    </lineage>
</organism>
<accession>A0A7V5PQG8</accession>
<dbReference type="InterPro" id="IPR014721">
    <property type="entry name" value="Ribsml_uS5_D2-typ_fold_subgr"/>
</dbReference>
<evidence type="ECO:0000256" key="8">
    <source>
        <dbReference type="ARBA" id="ARBA00023098"/>
    </source>
</evidence>
<gene>
    <name evidence="11" type="ORF">ENJ89_06770</name>
</gene>
<sequence>MISRAPGKMILLGEYAVLEGAPALVCAINRRATVRLTPREINEFQVQSPSMGIENEPFVVTPKGHLRFNPSQEEIIRKRLVFFTRIFEYSWQYLNQKGKTLPPLTIALNTDEFYSTELGAKLGLGSSAAMAVALVYGLFKLMDRNFGLSEIYTAAYRAHYQAQGNMGSGIDIAASTFGGRLIFHMPPAQDQEPDIPQRVSAWQDLKILTIWTGKAASTRDFIMGFNRLKEEAPQTYARLIDRLSELSARGCQAYKEQNMTVFLETVRQYYAVMNDLGQESGMAIISEPHQKAAQEAEQLGLAYKPSGAGGGDIGMAFGNDPEQLAAFSVKMQQSGFTPLDIQVSNEGVEILEDEPDV</sequence>
<proteinExistence type="predicted"/>
<evidence type="ECO:0000256" key="6">
    <source>
        <dbReference type="ARBA" id="ARBA00022840"/>
    </source>
</evidence>
<keyword evidence="3" id="KW-0808">Transferase</keyword>
<dbReference type="InterPro" id="IPR006205">
    <property type="entry name" value="Mev_gal_kin"/>
</dbReference>
<dbReference type="InterPro" id="IPR006204">
    <property type="entry name" value="GHMP_kinase_N_dom"/>
</dbReference>
<evidence type="ECO:0000256" key="3">
    <source>
        <dbReference type="ARBA" id="ARBA00022679"/>
    </source>
</evidence>
<keyword evidence="2" id="KW-0444">Lipid biosynthesis</keyword>
<dbReference type="Gene3D" id="3.30.230.10">
    <property type="match status" value="1"/>
</dbReference>
<name>A0A7V5PQG8_CALAY</name>